<evidence type="ECO:0000256" key="5">
    <source>
        <dbReference type="ARBA" id="ARBA00022989"/>
    </source>
</evidence>
<keyword evidence="4 8" id="KW-0812">Transmembrane</keyword>
<evidence type="ECO:0000313" key="10">
    <source>
        <dbReference type="Proteomes" id="UP000183174"/>
    </source>
</evidence>
<evidence type="ECO:0008006" key="11">
    <source>
        <dbReference type="Google" id="ProtNLM"/>
    </source>
</evidence>
<evidence type="ECO:0000256" key="1">
    <source>
        <dbReference type="ARBA" id="ARBA00004651"/>
    </source>
</evidence>
<evidence type="ECO:0000256" key="3">
    <source>
        <dbReference type="ARBA" id="ARBA00022679"/>
    </source>
</evidence>
<evidence type="ECO:0000313" key="9">
    <source>
        <dbReference type="EMBL" id="SCB24926.1"/>
    </source>
</evidence>
<dbReference type="EMBL" id="FMAE01000003">
    <property type="protein sequence ID" value="SCB24926.1"/>
    <property type="molecule type" value="Genomic_DNA"/>
</dbReference>
<feature type="transmembrane region" description="Helical" evidence="8">
    <location>
        <begin position="218"/>
        <end position="238"/>
    </location>
</feature>
<feature type="transmembrane region" description="Helical" evidence="8">
    <location>
        <begin position="149"/>
        <end position="175"/>
    </location>
</feature>
<feature type="transmembrane region" description="Helical" evidence="8">
    <location>
        <begin position="16"/>
        <end position="36"/>
    </location>
</feature>
<keyword evidence="5 8" id="KW-1133">Transmembrane helix</keyword>
<dbReference type="RefSeq" id="WP_081492866.1">
    <property type="nucleotide sequence ID" value="NZ_FMAE01000003.1"/>
</dbReference>
<feature type="transmembrane region" description="Helical" evidence="8">
    <location>
        <begin position="367"/>
        <end position="391"/>
    </location>
</feature>
<dbReference type="AlphaFoldDB" id="A0A1C3VAT8"/>
<accession>A0A1C3VAT8</accession>
<name>A0A1C3VAT8_9BRAD</name>
<keyword evidence="2" id="KW-1003">Cell membrane</keyword>
<dbReference type="GO" id="GO:0005886">
    <property type="term" value="C:plasma membrane"/>
    <property type="evidence" value="ECO:0007669"/>
    <property type="project" value="UniProtKB-SubCell"/>
</dbReference>
<protein>
    <recommendedName>
        <fullName evidence="11">DUF2029 domain-containing protein</fullName>
    </recommendedName>
</protein>
<dbReference type="InterPro" id="IPR018584">
    <property type="entry name" value="GT87"/>
</dbReference>
<proteinExistence type="inferred from homology"/>
<feature type="transmembrane region" description="Helical" evidence="8">
    <location>
        <begin position="108"/>
        <end position="137"/>
    </location>
</feature>
<dbReference type="Pfam" id="PF09594">
    <property type="entry name" value="GT87"/>
    <property type="match status" value="1"/>
</dbReference>
<evidence type="ECO:0000256" key="2">
    <source>
        <dbReference type="ARBA" id="ARBA00022475"/>
    </source>
</evidence>
<keyword evidence="3" id="KW-0808">Transferase</keyword>
<gene>
    <name evidence="9" type="ORF">GA0061099_1003517</name>
</gene>
<comment type="similarity">
    <text evidence="7">Belongs to the glycosyltransferase 87 family.</text>
</comment>
<organism evidence="9 10">
    <name type="scientific">Bradyrhizobium yuanmingense</name>
    <dbReference type="NCBI Taxonomy" id="108015"/>
    <lineage>
        <taxon>Bacteria</taxon>
        <taxon>Pseudomonadati</taxon>
        <taxon>Pseudomonadota</taxon>
        <taxon>Alphaproteobacteria</taxon>
        <taxon>Hyphomicrobiales</taxon>
        <taxon>Nitrobacteraceae</taxon>
        <taxon>Bradyrhizobium</taxon>
    </lineage>
</organism>
<dbReference type="GO" id="GO:0016758">
    <property type="term" value="F:hexosyltransferase activity"/>
    <property type="evidence" value="ECO:0007669"/>
    <property type="project" value="InterPro"/>
</dbReference>
<keyword evidence="6 8" id="KW-0472">Membrane</keyword>
<evidence type="ECO:0000256" key="4">
    <source>
        <dbReference type="ARBA" id="ARBA00022692"/>
    </source>
</evidence>
<evidence type="ECO:0000256" key="7">
    <source>
        <dbReference type="ARBA" id="ARBA00024033"/>
    </source>
</evidence>
<evidence type="ECO:0000256" key="8">
    <source>
        <dbReference type="SAM" id="Phobius"/>
    </source>
</evidence>
<evidence type="ECO:0000256" key="6">
    <source>
        <dbReference type="ARBA" id="ARBA00023136"/>
    </source>
</evidence>
<reference evidence="9 10" key="1">
    <citation type="submission" date="2016-08" db="EMBL/GenBank/DDBJ databases">
        <authorList>
            <person name="Seilhamer J.J."/>
        </authorList>
    </citation>
    <scope>NUCLEOTIDE SEQUENCE [LARGE SCALE GENOMIC DNA]</scope>
    <source>
        <strain evidence="9 10">CCBAU 10071</strain>
    </source>
</reference>
<feature type="transmembrane region" description="Helical" evidence="8">
    <location>
        <begin position="187"/>
        <end position="212"/>
    </location>
</feature>
<feature type="transmembrane region" description="Helical" evidence="8">
    <location>
        <begin position="311"/>
        <end position="329"/>
    </location>
</feature>
<feature type="transmembrane region" description="Helical" evidence="8">
    <location>
        <begin position="284"/>
        <end position="304"/>
    </location>
</feature>
<sequence>MSHGKLGTGNPASVRIYASLTVVAAAILLAVVIFDFQLAAAQSFPSFVRDPGGFPVGRDFLNTWIGGRSAFSGGPADWFDSSAYMAAIAKVTGIPDLAPLYWSYPPHLLFFIWPFGLLGFLPSYIVWCVTGLALYVWAATSCGVERKYWVFLAVAPAVTVNVFLGQNGFLTAALLIGGLANLERRPILAGILFGMLTIKPQLGLLLPIVLVLGGHWRVIGSAVVMTVSLVAATAAWFGPEIWIAYWHKVLPQQHELLDVAGIMGWPIVASALINARLAGLPADLAWVVQGAASVCAVGAVVWTFWRKRDPILSLALFVTATFLFSPWIMNYDMVVFGWIVALLRQRGNEAFADQILSLALWMLPIRMFPFGFAQIPIALLIHPLFAARLLWRLSNDRSKQASSVTSPALA</sequence>
<dbReference type="Proteomes" id="UP000183174">
    <property type="component" value="Unassembled WGS sequence"/>
</dbReference>
<comment type="subcellular location">
    <subcellularLocation>
        <location evidence="1">Cell membrane</location>
        <topology evidence="1">Multi-pass membrane protein</topology>
    </subcellularLocation>
</comment>